<dbReference type="GO" id="GO:0003713">
    <property type="term" value="F:transcription coactivator activity"/>
    <property type="evidence" value="ECO:0007669"/>
    <property type="project" value="TreeGrafter"/>
</dbReference>
<evidence type="ECO:0000259" key="13">
    <source>
        <dbReference type="PROSITE" id="PS50280"/>
    </source>
</evidence>
<dbReference type="PANTHER" id="PTHR45888:SF6">
    <property type="entry name" value="HL01030P-RELATED"/>
    <property type="match status" value="1"/>
</dbReference>
<reference evidence="16" key="1">
    <citation type="submission" date="2016-11" db="UniProtKB">
        <authorList>
            <consortium name="WormBaseParasite"/>
        </authorList>
    </citation>
    <scope>IDENTIFICATION</scope>
</reference>
<keyword evidence="9" id="KW-0805">Transcription regulation</keyword>
<evidence type="ECO:0000256" key="1">
    <source>
        <dbReference type="ARBA" id="ARBA00004123"/>
    </source>
</evidence>
<dbReference type="AlphaFoldDB" id="A0A1I7TLY1"/>
<dbReference type="InterPro" id="IPR003616">
    <property type="entry name" value="Post-SET_dom"/>
</dbReference>
<evidence type="ECO:0000256" key="11">
    <source>
        <dbReference type="ARBA" id="ARBA00023242"/>
    </source>
</evidence>
<sequence length="268" mass="29986">MGCARAEIHNRLPNTRFRTKPQPMGGTSHYHGVVASTSGQSSSVSIVSSIHNETLQSRQAATSVTSANSGRTRGNRSYYTEEAAARARAFRMHPDLASLSLRMESTTNPQAAFSAYQKMRREWKDRVYLARSKIAGLGLYARNDISMGEYIIEYKGEIIRSEVCEVREIRYTAQNRGVYMFRIDEEWVIDATMAGGPARYINHSCDPNCSTQILDAGSGAREKKIIITANRPISSNEELTYDYQFELEGTTDKIPCLCGAPNCVKWMN</sequence>
<dbReference type="GO" id="GO:0045944">
    <property type="term" value="P:positive regulation of transcription by RNA polymerase II"/>
    <property type="evidence" value="ECO:0007669"/>
    <property type="project" value="TreeGrafter"/>
</dbReference>
<dbReference type="GO" id="GO:0008270">
    <property type="term" value="F:zinc ion binding"/>
    <property type="evidence" value="ECO:0007669"/>
    <property type="project" value="UniProtKB-KW"/>
</dbReference>
<dbReference type="Proteomes" id="UP000095282">
    <property type="component" value="Unplaced"/>
</dbReference>
<keyword evidence="8" id="KW-0862">Zinc</keyword>
<dbReference type="Pfam" id="PF00856">
    <property type="entry name" value="SET"/>
    <property type="match status" value="1"/>
</dbReference>
<evidence type="ECO:0000256" key="3">
    <source>
        <dbReference type="ARBA" id="ARBA00022679"/>
    </source>
</evidence>
<evidence type="ECO:0000256" key="4">
    <source>
        <dbReference type="ARBA" id="ARBA00022691"/>
    </source>
</evidence>
<keyword evidence="10" id="KW-0804">Transcription</keyword>
<dbReference type="PROSITE" id="PS50868">
    <property type="entry name" value="POST_SET"/>
    <property type="match status" value="1"/>
</dbReference>
<dbReference type="SUPFAM" id="SSF82199">
    <property type="entry name" value="SET domain"/>
    <property type="match status" value="1"/>
</dbReference>
<name>A0A1I7TLY1_9PELO</name>
<keyword evidence="5" id="KW-0479">Metal-binding</keyword>
<evidence type="ECO:0000256" key="2">
    <source>
        <dbReference type="ARBA" id="ARBA00022603"/>
    </source>
</evidence>
<dbReference type="GO" id="GO:0032259">
    <property type="term" value="P:methylation"/>
    <property type="evidence" value="ECO:0007669"/>
    <property type="project" value="UniProtKB-KW"/>
</dbReference>
<evidence type="ECO:0000259" key="14">
    <source>
        <dbReference type="PROSITE" id="PS50868"/>
    </source>
</evidence>
<evidence type="ECO:0000256" key="5">
    <source>
        <dbReference type="ARBA" id="ARBA00022723"/>
    </source>
</evidence>
<evidence type="ECO:0000256" key="10">
    <source>
        <dbReference type="ARBA" id="ARBA00023163"/>
    </source>
</evidence>
<dbReference type="SMART" id="SM00508">
    <property type="entry name" value="PostSET"/>
    <property type="match status" value="1"/>
</dbReference>
<keyword evidence="4" id="KW-0949">S-adenosyl-L-methionine</keyword>
<dbReference type="STRING" id="1561998.A0A1I7TLY1"/>
<dbReference type="SMART" id="SM00317">
    <property type="entry name" value="SET"/>
    <property type="match status" value="1"/>
</dbReference>
<dbReference type="InterPro" id="IPR001214">
    <property type="entry name" value="SET_dom"/>
</dbReference>
<feature type="domain" description="Post-SET" evidence="14">
    <location>
        <begin position="252"/>
        <end position="268"/>
    </location>
</feature>
<evidence type="ECO:0000256" key="9">
    <source>
        <dbReference type="ARBA" id="ARBA00023015"/>
    </source>
</evidence>
<organism evidence="15 16">
    <name type="scientific">Caenorhabditis tropicalis</name>
    <dbReference type="NCBI Taxonomy" id="1561998"/>
    <lineage>
        <taxon>Eukaryota</taxon>
        <taxon>Metazoa</taxon>
        <taxon>Ecdysozoa</taxon>
        <taxon>Nematoda</taxon>
        <taxon>Chromadorea</taxon>
        <taxon>Rhabditida</taxon>
        <taxon>Rhabditina</taxon>
        <taxon>Rhabditomorpha</taxon>
        <taxon>Rhabditoidea</taxon>
        <taxon>Rhabditidae</taxon>
        <taxon>Peloderinae</taxon>
        <taxon>Caenorhabditis</taxon>
    </lineage>
</organism>
<dbReference type="GO" id="GO:0044666">
    <property type="term" value="C:MLL3/4 complex"/>
    <property type="evidence" value="ECO:0007669"/>
    <property type="project" value="TreeGrafter"/>
</dbReference>
<keyword evidence="2" id="KW-0489">Methyltransferase</keyword>
<feature type="region of interest" description="Disordered" evidence="12">
    <location>
        <begin position="1"/>
        <end position="35"/>
    </location>
</feature>
<accession>A0A1I7TLY1</accession>
<keyword evidence="3" id="KW-0808">Transferase</keyword>
<evidence type="ECO:0000256" key="12">
    <source>
        <dbReference type="SAM" id="MobiDB-lite"/>
    </source>
</evidence>
<dbReference type="WBParaSite" id="Csp11.Scaffold628.g7223.t1">
    <property type="protein sequence ID" value="Csp11.Scaffold628.g7223.t1"/>
    <property type="gene ID" value="Csp11.Scaffold628.g7223"/>
</dbReference>
<dbReference type="PROSITE" id="PS50280">
    <property type="entry name" value="SET"/>
    <property type="match status" value="1"/>
</dbReference>
<evidence type="ECO:0000313" key="15">
    <source>
        <dbReference type="Proteomes" id="UP000095282"/>
    </source>
</evidence>
<feature type="domain" description="SET" evidence="13">
    <location>
        <begin position="125"/>
        <end position="244"/>
    </location>
</feature>
<dbReference type="GO" id="GO:0042800">
    <property type="term" value="F:histone H3K4 methyltransferase activity"/>
    <property type="evidence" value="ECO:0007669"/>
    <property type="project" value="TreeGrafter"/>
</dbReference>
<dbReference type="eggNOG" id="KOG4443">
    <property type="taxonomic scope" value="Eukaryota"/>
</dbReference>
<evidence type="ECO:0000256" key="7">
    <source>
        <dbReference type="ARBA" id="ARBA00022771"/>
    </source>
</evidence>
<feature type="region of interest" description="Disordered" evidence="12">
    <location>
        <begin position="55"/>
        <end position="75"/>
    </location>
</feature>
<dbReference type="Gene3D" id="2.170.270.10">
    <property type="entry name" value="SET domain"/>
    <property type="match status" value="1"/>
</dbReference>
<keyword evidence="6" id="KW-0677">Repeat</keyword>
<comment type="subcellular location">
    <subcellularLocation>
        <location evidence="1">Nucleus</location>
    </subcellularLocation>
</comment>
<keyword evidence="15" id="KW-1185">Reference proteome</keyword>
<dbReference type="FunFam" id="2.170.270.10:FF:000076">
    <property type="entry name" value="Histone-lysine N-methyltransferase"/>
    <property type="match status" value="1"/>
</dbReference>
<evidence type="ECO:0000256" key="8">
    <source>
        <dbReference type="ARBA" id="ARBA00022833"/>
    </source>
</evidence>
<keyword evidence="7" id="KW-0863">Zinc-finger</keyword>
<feature type="compositionally biased region" description="Basic and acidic residues" evidence="12">
    <location>
        <begin position="1"/>
        <end position="10"/>
    </location>
</feature>
<dbReference type="PANTHER" id="PTHR45888">
    <property type="entry name" value="HL01030P-RELATED"/>
    <property type="match status" value="1"/>
</dbReference>
<proteinExistence type="predicted"/>
<protein>
    <submittedName>
        <fullName evidence="16">Histone-lysine N-methyltransferase</fullName>
    </submittedName>
</protein>
<evidence type="ECO:0000256" key="6">
    <source>
        <dbReference type="ARBA" id="ARBA00022737"/>
    </source>
</evidence>
<keyword evidence="11" id="KW-0539">Nucleus</keyword>
<evidence type="ECO:0000313" key="16">
    <source>
        <dbReference type="WBParaSite" id="Csp11.Scaffold628.g7223.t1"/>
    </source>
</evidence>
<dbReference type="InterPro" id="IPR046341">
    <property type="entry name" value="SET_dom_sf"/>
</dbReference>